<feature type="transmembrane region" description="Helical" evidence="1">
    <location>
        <begin position="72"/>
        <end position="93"/>
    </location>
</feature>
<evidence type="ECO:0000313" key="2">
    <source>
        <dbReference type="EMBL" id="MAA12760.1"/>
    </source>
</evidence>
<feature type="transmembrane region" description="Helical" evidence="1">
    <location>
        <begin position="33"/>
        <end position="51"/>
    </location>
</feature>
<feature type="transmembrane region" description="Helical" evidence="1">
    <location>
        <begin position="161"/>
        <end position="187"/>
    </location>
</feature>
<evidence type="ECO:0000256" key="1">
    <source>
        <dbReference type="SAM" id="Phobius"/>
    </source>
</evidence>
<organism evidence="2">
    <name type="scientific">Rhipicephalus zambeziensis</name>
    <dbReference type="NCBI Taxonomy" id="60191"/>
    <lineage>
        <taxon>Eukaryota</taxon>
        <taxon>Metazoa</taxon>
        <taxon>Ecdysozoa</taxon>
        <taxon>Arthropoda</taxon>
        <taxon>Chelicerata</taxon>
        <taxon>Arachnida</taxon>
        <taxon>Acari</taxon>
        <taxon>Parasitiformes</taxon>
        <taxon>Ixodida</taxon>
        <taxon>Ixodoidea</taxon>
        <taxon>Ixodidae</taxon>
        <taxon>Rhipicephalinae</taxon>
        <taxon>Rhipicephalus</taxon>
        <taxon>Rhipicephalus</taxon>
    </lineage>
</organism>
<reference evidence="2" key="1">
    <citation type="journal article" date="2017" name="Parasit. Vectors">
        <title>Sialotranscriptomics of Rhipicephalus zambeziensis reveals intricate expression profiles of secretory proteins and suggests tight temporal transcriptional regulation during blood-feeding.</title>
        <authorList>
            <person name="de Castro M.H."/>
            <person name="de Klerk D."/>
            <person name="Pienaar R."/>
            <person name="Rees D.J.G."/>
            <person name="Mans B.J."/>
        </authorList>
    </citation>
    <scope>NUCLEOTIDE SEQUENCE</scope>
    <source>
        <tissue evidence="2">Salivary glands</tissue>
    </source>
</reference>
<protein>
    <submittedName>
        <fullName evidence="2">Uncharacterized protein</fullName>
    </submittedName>
</protein>
<keyword evidence="1" id="KW-0812">Transmembrane</keyword>
<dbReference type="EMBL" id="GFPF01001614">
    <property type="protein sequence ID" value="MAA12760.1"/>
    <property type="molecule type" value="Transcribed_RNA"/>
</dbReference>
<proteinExistence type="predicted"/>
<dbReference type="AlphaFoldDB" id="A0A224YG72"/>
<sequence length="188" mass="22304">MPNQQNTSTLLNLVTRSCKTNDLWCLWFSQNRILVHIVILMGFIWFGVSLHPEYYRDIFFLPTYEMWNMHKFFFFHLYASIPKDLLFIIILYIGHFCQLHFADSLYSAFNTFVLVLFIAVVFICFCSILTFYICKKFFSVRYFSSLFLYLRKFLGDASYGVNAYFMCAHYITTICAINSFIVAHFGIL</sequence>
<accession>A0A224YG72</accession>
<name>A0A224YG72_9ACAR</name>
<feature type="transmembrane region" description="Helical" evidence="1">
    <location>
        <begin position="113"/>
        <end position="134"/>
    </location>
</feature>
<keyword evidence="1" id="KW-0472">Membrane</keyword>
<keyword evidence="1" id="KW-1133">Transmembrane helix</keyword>